<accession>A0A1U8Q496</accession>
<keyword evidence="3" id="KW-0413">Isomerase</keyword>
<reference evidence="5" key="1">
    <citation type="submission" date="2025-08" db="UniProtKB">
        <authorList>
            <consortium name="RefSeq"/>
        </authorList>
    </citation>
    <scope>IDENTIFICATION</scope>
</reference>
<dbReference type="PANTHER" id="PTHR43574">
    <property type="entry name" value="EPIMERASE-RELATED"/>
    <property type="match status" value="1"/>
</dbReference>
<dbReference type="InterPro" id="IPR036291">
    <property type="entry name" value="NAD(P)-bd_dom_sf"/>
</dbReference>
<protein>
    <submittedName>
        <fullName evidence="5">UDP-glucuronate 4-epimerase 3-like</fullName>
    </submittedName>
</protein>
<dbReference type="InParanoid" id="A0A1U8Q496"/>
<comment type="similarity">
    <text evidence="1">Belongs to the NAD(P)-dependent epimerase/dehydratase family.</text>
</comment>
<evidence type="ECO:0000256" key="1">
    <source>
        <dbReference type="ARBA" id="ARBA00007637"/>
    </source>
</evidence>
<evidence type="ECO:0000256" key="3">
    <source>
        <dbReference type="ARBA" id="ARBA00023235"/>
    </source>
</evidence>
<dbReference type="GeneID" id="109114516"/>
<dbReference type="AlphaFoldDB" id="A0A1U8Q496"/>
<dbReference type="Proteomes" id="UP000189703">
    <property type="component" value="Unplaced"/>
</dbReference>
<dbReference type="KEGG" id="nnu:109114516"/>
<dbReference type="Gene3D" id="3.40.50.720">
    <property type="entry name" value="NAD(P)-binding Rossmann-like Domain"/>
    <property type="match status" value="1"/>
</dbReference>
<dbReference type="STRING" id="4432.A0A1U8Q496"/>
<organism evidence="4 5">
    <name type="scientific">Nelumbo nucifera</name>
    <name type="common">Sacred lotus</name>
    <dbReference type="NCBI Taxonomy" id="4432"/>
    <lineage>
        <taxon>Eukaryota</taxon>
        <taxon>Viridiplantae</taxon>
        <taxon>Streptophyta</taxon>
        <taxon>Embryophyta</taxon>
        <taxon>Tracheophyta</taxon>
        <taxon>Spermatophyta</taxon>
        <taxon>Magnoliopsida</taxon>
        <taxon>Proteales</taxon>
        <taxon>Nelumbonaceae</taxon>
        <taxon>Nelumbo</taxon>
    </lineage>
</organism>
<dbReference type="RefSeq" id="XP_019052846.1">
    <property type="nucleotide sequence ID" value="XM_019197301.1"/>
</dbReference>
<dbReference type="SUPFAM" id="SSF51735">
    <property type="entry name" value="NAD(P)-binding Rossmann-fold domains"/>
    <property type="match status" value="1"/>
</dbReference>
<gene>
    <name evidence="5" type="primary">LOC109114516</name>
</gene>
<name>A0A1U8Q496_NELNU</name>
<dbReference type="OrthoDB" id="202470at2759"/>
<keyword evidence="2" id="KW-0520">NAD</keyword>
<proteinExistence type="inferred from homology"/>
<dbReference type="GO" id="GO:0016853">
    <property type="term" value="F:isomerase activity"/>
    <property type="evidence" value="ECO:0007669"/>
    <property type="project" value="UniProtKB-KW"/>
</dbReference>
<evidence type="ECO:0000313" key="4">
    <source>
        <dbReference type="Proteomes" id="UP000189703"/>
    </source>
</evidence>
<sequence>MEIAHTYNYIYGLPITGLRFFIVYGPWGRLDMAYIDDVVKGYLGALNTAEKSTGTGGKKRGHGGEEHVKECLELNLKYTTFTIPSLFQFFGSCTGAYRT</sequence>
<evidence type="ECO:0000313" key="5">
    <source>
        <dbReference type="RefSeq" id="XP_019052846.1"/>
    </source>
</evidence>
<keyword evidence="4" id="KW-1185">Reference proteome</keyword>
<evidence type="ECO:0000256" key="2">
    <source>
        <dbReference type="ARBA" id="ARBA00023027"/>
    </source>
</evidence>